<dbReference type="PANTHER" id="PTHR46551">
    <property type="entry name" value="SAP DOMAIN-CONTAINING RIBONUCLEOPROTEIN"/>
    <property type="match status" value="1"/>
</dbReference>
<evidence type="ECO:0000313" key="7">
    <source>
        <dbReference type="Proteomes" id="UP001153069"/>
    </source>
</evidence>
<dbReference type="InterPro" id="IPR036361">
    <property type="entry name" value="SAP_dom_sf"/>
</dbReference>
<comment type="similarity">
    <text evidence="2">Belongs to the SAP domain-containing ribonucleoprotein family.</text>
</comment>
<protein>
    <recommendedName>
        <fullName evidence="4">SAP domain-containing protein</fullName>
    </recommendedName>
</protein>
<dbReference type="PROSITE" id="PS50800">
    <property type="entry name" value="SAP"/>
    <property type="match status" value="1"/>
</dbReference>
<dbReference type="OrthoDB" id="445357at2759"/>
<reference evidence="5" key="1">
    <citation type="submission" date="2020-06" db="EMBL/GenBank/DDBJ databases">
        <authorList>
            <consortium name="Plant Systems Biology data submission"/>
        </authorList>
    </citation>
    <scope>NUCLEOTIDE SEQUENCE</scope>
    <source>
        <strain evidence="5">D6</strain>
    </source>
</reference>
<dbReference type="AlphaFoldDB" id="A0A9N8HGN2"/>
<keyword evidence="1" id="KW-0597">Phosphoprotein</keyword>
<proteinExistence type="inferred from homology"/>
<gene>
    <name evidence="6" type="ORF">SEMRO_2722_G335550.1</name>
    <name evidence="5" type="ORF">SEMRO_406_G136310.1</name>
</gene>
<dbReference type="SMART" id="SM00513">
    <property type="entry name" value="SAP"/>
    <property type="match status" value="2"/>
</dbReference>
<accession>A0A9N8HGN2</accession>
<sequence length="256" mass="27500">MEGNATENGKLQGGKAKTETSPKLTKEALQVVLKDCEIPHTGKKDDLVKRVQENAHSSPVSPKKDKLVKFMREYGIDDETPSVDVSESYDKNSLGTLKNNDLKAILKENSLPTSGKKADLLQRLQAAGVGSAESTGSHKASAKVGGRNERSEKPSIEFGVLCTSQTFLGSHRDGQASHFSLHGLKESPKDDSGGGKASSSNVASAALERSTPPRQPAASDKKAQVDSPAPVPCWLCINRCESTDPLGPLYRQLYEW</sequence>
<dbReference type="GO" id="GO:0016973">
    <property type="term" value="P:poly(A)+ mRNA export from nucleus"/>
    <property type="evidence" value="ECO:0007669"/>
    <property type="project" value="TreeGrafter"/>
</dbReference>
<feature type="region of interest" description="Disordered" evidence="3">
    <location>
        <begin position="173"/>
        <end position="228"/>
    </location>
</feature>
<keyword evidence="7" id="KW-1185">Reference proteome</keyword>
<evidence type="ECO:0000259" key="4">
    <source>
        <dbReference type="PROSITE" id="PS50800"/>
    </source>
</evidence>
<dbReference type="InterPro" id="IPR052240">
    <property type="entry name" value="SAP_domain_ribonucleoprotein"/>
</dbReference>
<dbReference type="EMBL" id="CAICTM010000405">
    <property type="protein sequence ID" value="CAB9509803.1"/>
    <property type="molecule type" value="Genomic_DNA"/>
</dbReference>
<feature type="compositionally biased region" description="Basic and acidic residues" evidence="3">
    <location>
        <begin position="146"/>
        <end position="155"/>
    </location>
</feature>
<evidence type="ECO:0000256" key="2">
    <source>
        <dbReference type="ARBA" id="ARBA00046328"/>
    </source>
</evidence>
<dbReference type="Proteomes" id="UP001153069">
    <property type="component" value="Unassembled WGS sequence"/>
</dbReference>
<dbReference type="Pfam" id="PF02037">
    <property type="entry name" value="SAP"/>
    <property type="match status" value="2"/>
</dbReference>
<feature type="compositionally biased region" description="Basic and acidic residues" evidence="3">
    <location>
        <begin position="183"/>
        <end position="193"/>
    </location>
</feature>
<dbReference type="GO" id="GO:0005634">
    <property type="term" value="C:nucleus"/>
    <property type="evidence" value="ECO:0007669"/>
    <property type="project" value="TreeGrafter"/>
</dbReference>
<dbReference type="SUPFAM" id="SSF68906">
    <property type="entry name" value="SAP domain"/>
    <property type="match status" value="1"/>
</dbReference>
<evidence type="ECO:0000256" key="3">
    <source>
        <dbReference type="SAM" id="MobiDB-lite"/>
    </source>
</evidence>
<comment type="caution">
    <text evidence="5">The sequence shown here is derived from an EMBL/GenBank/DDBJ whole genome shotgun (WGS) entry which is preliminary data.</text>
</comment>
<feature type="domain" description="SAP" evidence="4">
    <location>
        <begin position="94"/>
        <end position="128"/>
    </location>
</feature>
<dbReference type="InterPro" id="IPR003034">
    <property type="entry name" value="SAP_dom"/>
</dbReference>
<evidence type="ECO:0000313" key="5">
    <source>
        <dbReference type="EMBL" id="CAB9509803.1"/>
    </source>
</evidence>
<dbReference type="EMBL" id="CAICTM010002720">
    <property type="protein sequence ID" value="CAB9530047.1"/>
    <property type="molecule type" value="Genomic_DNA"/>
</dbReference>
<feature type="region of interest" description="Disordered" evidence="3">
    <location>
        <begin position="127"/>
        <end position="155"/>
    </location>
</feature>
<feature type="region of interest" description="Disordered" evidence="3">
    <location>
        <begin position="1"/>
        <end position="23"/>
    </location>
</feature>
<evidence type="ECO:0000256" key="1">
    <source>
        <dbReference type="ARBA" id="ARBA00022553"/>
    </source>
</evidence>
<dbReference type="Gene3D" id="1.10.720.30">
    <property type="entry name" value="SAP domain"/>
    <property type="match status" value="1"/>
</dbReference>
<evidence type="ECO:0000313" key="6">
    <source>
        <dbReference type="EMBL" id="CAB9530047.1"/>
    </source>
</evidence>
<dbReference type="PANTHER" id="PTHR46551:SF1">
    <property type="entry name" value="SAP DOMAIN-CONTAINING RIBONUCLEOPROTEIN"/>
    <property type="match status" value="1"/>
</dbReference>
<name>A0A9N8HGN2_9STRA</name>
<organism evidence="5 7">
    <name type="scientific">Seminavis robusta</name>
    <dbReference type="NCBI Taxonomy" id="568900"/>
    <lineage>
        <taxon>Eukaryota</taxon>
        <taxon>Sar</taxon>
        <taxon>Stramenopiles</taxon>
        <taxon>Ochrophyta</taxon>
        <taxon>Bacillariophyta</taxon>
        <taxon>Bacillariophyceae</taxon>
        <taxon>Bacillariophycidae</taxon>
        <taxon>Naviculales</taxon>
        <taxon>Naviculaceae</taxon>
        <taxon>Seminavis</taxon>
    </lineage>
</organism>